<comment type="similarity">
    <text evidence="2">Belongs to the bacterial ribosomal protein bL20 family.</text>
</comment>
<dbReference type="SUPFAM" id="SSF74731">
    <property type="entry name" value="Ribosomal protein L20"/>
    <property type="match status" value="1"/>
</dbReference>
<dbReference type="SUPFAM" id="SSF50447">
    <property type="entry name" value="Translation proteins"/>
    <property type="match status" value="1"/>
</dbReference>
<feature type="compositionally biased region" description="Pro residues" evidence="6">
    <location>
        <begin position="1527"/>
        <end position="1545"/>
    </location>
</feature>
<dbReference type="InterPro" id="IPR036735">
    <property type="entry name" value="NGN_dom_sf"/>
</dbReference>
<feature type="coiled-coil region" evidence="5">
    <location>
        <begin position="1362"/>
        <end position="1398"/>
    </location>
</feature>
<evidence type="ECO:0000256" key="4">
    <source>
        <dbReference type="ARBA" id="ARBA00023274"/>
    </source>
</evidence>
<gene>
    <name evidence="9" type="ORF">GMARGA_LOCUS2450</name>
</gene>
<proteinExistence type="inferred from homology"/>
<dbReference type="SUPFAM" id="SSF56784">
    <property type="entry name" value="HAD-like"/>
    <property type="match status" value="1"/>
</dbReference>
<dbReference type="Pfam" id="PF00453">
    <property type="entry name" value="Ribosomal_L20"/>
    <property type="match status" value="1"/>
</dbReference>
<dbReference type="InterPro" id="IPR032675">
    <property type="entry name" value="LRR_dom_sf"/>
</dbReference>
<evidence type="ECO:0000256" key="6">
    <source>
        <dbReference type="SAM" id="MobiDB-lite"/>
    </source>
</evidence>
<dbReference type="InterPro" id="IPR036823">
    <property type="entry name" value="Ribosomal_uS7_dom_sf"/>
</dbReference>
<dbReference type="InterPro" id="IPR035566">
    <property type="entry name" value="Ribosomal_protein_bL20_C"/>
</dbReference>
<dbReference type="EMBL" id="CAJVQB010000767">
    <property type="protein sequence ID" value="CAG8506244.1"/>
    <property type="molecule type" value="Genomic_DNA"/>
</dbReference>
<sequence length="1716" mass="195282">MTNWKTYRIIDKADTSEVRNYVDFDVVALDGVVVFSDKTRDVRKVGSSAVVPRNNNSNLINQNQQGTAIQMLNRAIDSDPRNKYTASMEAKENNYGSGGEPRKVSKEEFANWIAEGKGEKNIKTPPKERIIYGASGDIDSITYFTEIKSKDEEIQNQEKSQTKTSPNPDKKDQTTQEKTNQQDFSQKSDNKESAEKKDKLAANQQSSLQDKDNNHQNIYYGVGVVSLVLLVISVAVVRQAKGYFGSKRKLFKTAKEQVMNAQVDAFAGRKQRKRFFRTIIRNGYQSAPTLPELNQQGSKSVVIKGHPVKPDKKFASPLVSQLINKVMKNGEKRKATRIVYQAAQLIEKNTSSPFLTILEGALVNIKPVIEMKSRKIVEGAQAKKTTSPMYEKLAEEISNDYNKSGEAVKKKETLYKEAESGGREEKIIENIKSELKKKGWEDYIHELKVVSDNQKKNILKGYIISHCHLTPELTRFFYKIPGITGFLNHQRGDNKLPDFVSQEVIKIKITEGTFVNREGRITHFDKKKQKVKIVIESSGWEISDVPINKYIGIGGKEESFLQKFVVKKSGEEKSGNYFELCGNCNDEYKKFLSTQLKEETIKELKEQEIIYCETLKELDWIETVLPKALPYKEKRTNTMLIHQSAQIKYDNEGFIIHDYRKMNGTLLNKDFSTLNQKNKKVLQELKARGHKICIATGRNYLSALPFYREIGLDTFLITYNGAYINHPLKNEVLANISIANSVVRAILAEEIIKKNLLNFMADSVDRQSISTSDDIYYQEVFFNGNPYIKGDVLQHLGNRDCLQLVLEFSNEERKINQIISTLRKKYKSSITFYCGEKLKAEREGEKVLVPDPTKLIIKIRNYNANKGEAAKLVAGYYNIPLSNTIAFGNDINDIEMMNKVGIGVAVSNSLNNLKAYVHDITEFDSHSGGVAKYLTDYFGREGEENEETLEGELIINDFPELGLIMLKNVRIVNLEIRNCPKFHFLEFVNYKIEKLSISNCEKITSIGFLVLRVSDKITRLDLNNLPKLTSLDCSKIELSSLNLTQIFNLERLICSESKLTTLNLTDLPNLRFLKHSGKKFKFLDISNNPKLEYLTLMDLSEKLKNKEKRTEKALSQIRKIISDIYQELITDNPNLEKIKKELLIIQIEEKEKKLASLKTLTENNIAFTRHQFDKAGAKLSYEEMESFGSICQEQINLNKLKGEMKRLVVGEWSQYHSSCPCLAVGEEMEAKCKKIISLLPRTQCPNPVFDEVGAGFCEEHDNEEISNIEKKHDQLLEEIHETGVSADFYQIIAKIYGRILVNKEFYIKEKIEKKIGFNKKAAFMKFRTQNATAIDACSLDEKEKKDITELDNKYHNYENFTLAELEKVKDDLSEAIKNKRAEKELADLLSRANNCSDNDLWSFIQELEKFISAPVSPYQKNAYSVHQNEVDATLNRLRKAEDLSLATDDPFANFPEDIKKEKSQAAIANQEKAAYQHILTKFKEAVKKELGAEQQNNEYQEIDNSQDFEAVKLTRKNIKQRRQNPDSPTPHSPNDNPPRIPPPDQPEPEKKKKDPKPKNPKNNPNHSTNLTTQIVITTATIIVGILGNKRQMTQILSTKEGLLIPVTPIWIGDNVISQVKTEDKEGYNACQIAFGDCVEKKLSKPKQGHLKKNNVPLKKYLREIRDMSGFAVGSLVDLSHFQVGDRVKITSNSRGKGTAGVHERYGSKVVEGHGAS</sequence>
<dbReference type="NCBIfam" id="TIGR01484">
    <property type="entry name" value="HAD-SF-IIB"/>
    <property type="match status" value="1"/>
</dbReference>
<evidence type="ECO:0000256" key="2">
    <source>
        <dbReference type="ARBA" id="ARBA00007698"/>
    </source>
</evidence>
<dbReference type="Pfam" id="PF08282">
    <property type="entry name" value="Hydrolase_3"/>
    <property type="match status" value="1"/>
</dbReference>
<dbReference type="InterPro" id="IPR009000">
    <property type="entry name" value="Transl_B-barrel_sf"/>
</dbReference>
<feature type="compositionally biased region" description="Polar residues" evidence="6">
    <location>
        <begin position="157"/>
        <end position="167"/>
    </location>
</feature>
<dbReference type="PANTHER" id="PTHR10000">
    <property type="entry name" value="PHOSPHOSERINE PHOSPHATASE"/>
    <property type="match status" value="1"/>
</dbReference>
<feature type="region of interest" description="Disordered" evidence="6">
    <location>
        <begin position="152"/>
        <end position="213"/>
    </location>
</feature>
<evidence type="ECO:0000256" key="5">
    <source>
        <dbReference type="SAM" id="Coils"/>
    </source>
</evidence>
<feature type="compositionally biased region" description="Polar residues" evidence="6">
    <location>
        <begin position="176"/>
        <end position="185"/>
    </location>
</feature>
<keyword evidence="4" id="KW-0687">Ribonucleoprotein</keyword>
<feature type="domain" description="Small ribosomal subunit protein uS7" evidence="8">
    <location>
        <begin position="304"/>
        <end position="379"/>
    </location>
</feature>
<dbReference type="InterPro" id="IPR023798">
    <property type="entry name" value="Ribosomal_uS7_dom"/>
</dbReference>
<keyword evidence="7" id="KW-0472">Membrane</keyword>
<evidence type="ECO:0000256" key="7">
    <source>
        <dbReference type="SAM" id="Phobius"/>
    </source>
</evidence>
<dbReference type="SUPFAM" id="SSF82679">
    <property type="entry name" value="N-utilization substance G protein NusG, N-terminal domain"/>
    <property type="match status" value="1"/>
</dbReference>
<evidence type="ECO:0000256" key="3">
    <source>
        <dbReference type="ARBA" id="ARBA00022980"/>
    </source>
</evidence>
<feature type="transmembrane region" description="Helical" evidence="7">
    <location>
        <begin position="218"/>
        <end position="237"/>
    </location>
</feature>
<dbReference type="InterPro" id="IPR036412">
    <property type="entry name" value="HAD-like_sf"/>
</dbReference>
<dbReference type="SUPFAM" id="SSF52058">
    <property type="entry name" value="L domain-like"/>
    <property type="match status" value="1"/>
</dbReference>
<feature type="compositionally biased region" description="Low complexity" evidence="6">
    <location>
        <begin position="1560"/>
        <end position="1571"/>
    </location>
</feature>
<reference evidence="9 10" key="1">
    <citation type="submission" date="2021-06" db="EMBL/GenBank/DDBJ databases">
        <authorList>
            <person name="Kallberg Y."/>
            <person name="Tangrot J."/>
            <person name="Rosling A."/>
        </authorList>
    </citation>
    <scope>NUCLEOTIDE SEQUENCE [LARGE SCALE GENOMIC DNA]</scope>
    <source>
        <strain evidence="9 10">120-4 pot B 10/14</strain>
    </source>
</reference>
<dbReference type="InterPro" id="IPR023214">
    <property type="entry name" value="HAD_sf"/>
</dbReference>
<dbReference type="Gene3D" id="1.10.455.10">
    <property type="entry name" value="Ribosomal protein S7 domain"/>
    <property type="match status" value="2"/>
</dbReference>
<dbReference type="Gene3D" id="3.30.70.940">
    <property type="entry name" value="NusG, N-terminal domain"/>
    <property type="match status" value="1"/>
</dbReference>
<dbReference type="Gene3D" id="3.30.160.810">
    <property type="match status" value="1"/>
</dbReference>
<keyword evidence="7" id="KW-0812">Transmembrane</keyword>
<dbReference type="Gene3D" id="3.30.1240.10">
    <property type="match status" value="1"/>
</dbReference>
<keyword evidence="7" id="KW-1133">Transmembrane helix</keyword>
<dbReference type="InterPro" id="IPR000150">
    <property type="entry name" value="Cof"/>
</dbReference>
<comment type="similarity">
    <text evidence="1">Belongs to the universal ribosomal protein uS7 family.</text>
</comment>
<feature type="region of interest" description="Disordered" evidence="6">
    <location>
        <begin position="1692"/>
        <end position="1716"/>
    </location>
</feature>
<accession>A0ABM8W2A1</accession>
<comment type="caution">
    <text evidence="9">The sequence shown here is derived from an EMBL/GenBank/DDBJ whole genome shotgun (WGS) entry which is preliminary data.</text>
</comment>
<dbReference type="InterPro" id="IPR006379">
    <property type="entry name" value="HAD-SF_hydro_IIB"/>
</dbReference>
<evidence type="ECO:0000256" key="1">
    <source>
        <dbReference type="ARBA" id="ARBA00007151"/>
    </source>
</evidence>
<keyword evidence="3" id="KW-0689">Ribosomal protein</keyword>
<dbReference type="InterPro" id="IPR005813">
    <property type="entry name" value="Ribosomal_bL20"/>
</dbReference>
<dbReference type="Pfam" id="PF00177">
    <property type="entry name" value="Ribosomal_S7"/>
    <property type="match status" value="1"/>
</dbReference>
<dbReference type="Proteomes" id="UP000789901">
    <property type="component" value="Unassembled WGS sequence"/>
</dbReference>
<dbReference type="PANTHER" id="PTHR10000:SF23">
    <property type="entry name" value="5-AMINO-6-(5-PHOSPHO-D-RIBITYLAMINO)URACIL PHOSPHATASE YITU"/>
    <property type="match status" value="1"/>
</dbReference>
<keyword evidence="10" id="KW-1185">Reference proteome</keyword>
<evidence type="ECO:0000259" key="8">
    <source>
        <dbReference type="Pfam" id="PF00177"/>
    </source>
</evidence>
<dbReference type="Gene3D" id="3.80.10.10">
    <property type="entry name" value="Ribonuclease Inhibitor"/>
    <property type="match status" value="1"/>
</dbReference>
<feature type="region of interest" description="Disordered" evidence="6">
    <location>
        <begin position="1518"/>
        <end position="1571"/>
    </location>
</feature>
<protein>
    <submittedName>
        <fullName evidence="9">10171_t:CDS:1</fullName>
    </submittedName>
</protein>
<keyword evidence="5" id="KW-0175">Coiled coil</keyword>
<dbReference type="Gene3D" id="6.10.160.10">
    <property type="match status" value="1"/>
</dbReference>
<name>A0ABM8W2A1_GIGMA</name>
<dbReference type="NCBIfam" id="TIGR00099">
    <property type="entry name" value="Cof-subfamily"/>
    <property type="match status" value="1"/>
</dbReference>
<evidence type="ECO:0000313" key="10">
    <source>
        <dbReference type="Proteomes" id="UP000789901"/>
    </source>
</evidence>
<evidence type="ECO:0000313" key="9">
    <source>
        <dbReference type="EMBL" id="CAG8506244.1"/>
    </source>
</evidence>
<dbReference type="SUPFAM" id="SSF47973">
    <property type="entry name" value="Ribosomal protein S7"/>
    <property type="match status" value="1"/>
</dbReference>
<organism evidence="9 10">
    <name type="scientific">Gigaspora margarita</name>
    <dbReference type="NCBI Taxonomy" id="4874"/>
    <lineage>
        <taxon>Eukaryota</taxon>
        <taxon>Fungi</taxon>
        <taxon>Fungi incertae sedis</taxon>
        <taxon>Mucoromycota</taxon>
        <taxon>Glomeromycotina</taxon>
        <taxon>Glomeromycetes</taxon>
        <taxon>Diversisporales</taxon>
        <taxon>Gigasporaceae</taxon>
        <taxon>Gigaspora</taxon>
    </lineage>
</organism>
<feature type="compositionally biased region" description="Basic and acidic residues" evidence="6">
    <location>
        <begin position="186"/>
        <end position="200"/>
    </location>
</feature>
<dbReference type="Gene3D" id="3.40.50.1000">
    <property type="entry name" value="HAD superfamily/HAD-like"/>
    <property type="match status" value="1"/>
</dbReference>